<accession>A0A8H7GMI4</accession>
<dbReference type="OrthoDB" id="10284043at2759"/>
<reference evidence="1" key="1">
    <citation type="submission" date="2020-10" db="EMBL/GenBank/DDBJ databases">
        <title>The Whole-Genome Sequence of Metschnikowia persimmonesis, a Novel Endophytic Yeast Species Isolated from Medicinal Plant Diospyros kaki Thumb.</title>
        <authorList>
            <person name="Rahmat E."/>
            <person name="Kang Y."/>
        </authorList>
    </citation>
    <scope>NUCLEOTIDE SEQUENCE</scope>
    <source>
        <strain evidence="1">KIOM G15050</strain>
    </source>
</reference>
<comment type="caution">
    <text evidence="1">The sequence shown here is derived from an EMBL/GenBank/DDBJ whole genome shotgun (WGS) entry which is preliminary data.</text>
</comment>
<dbReference type="AlphaFoldDB" id="A0A8H7GMI4"/>
<name>A0A8H7GMI4_9ASCO</name>
<sequence>MSVFSPDEQGFLILYATKKALGVADGKLVLADDFQQAIKVSLKDRAENGQNVVQFNGDPKFQLCADDLIGYQSTCDGAINVSLTYDSLL</sequence>
<evidence type="ECO:0000313" key="2">
    <source>
        <dbReference type="Proteomes" id="UP000649328"/>
    </source>
</evidence>
<evidence type="ECO:0000313" key="1">
    <source>
        <dbReference type="EMBL" id="KAF7999853.1"/>
    </source>
</evidence>
<gene>
    <name evidence="1" type="ORF">HF325_005702</name>
</gene>
<organism evidence="1 2">
    <name type="scientific">Metschnikowia pulcherrima</name>
    <dbReference type="NCBI Taxonomy" id="27326"/>
    <lineage>
        <taxon>Eukaryota</taxon>
        <taxon>Fungi</taxon>
        <taxon>Dikarya</taxon>
        <taxon>Ascomycota</taxon>
        <taxon>Saccharomycotina</taxon>
        <taxon>Pichiomycetes</taxon>
        <taxon>Metschnikowiaceae</taxon>
        <taxon>Metschnikowia</taxon>
    </lineage>
</organism>
<dbReference type="EMBL" id="JACBPP010000008">
    <property type="protein sequence ID" value="KAF7999853.1"/>
    <property type="molecule type" value="Genomic_DNA"/>
</dbReference>
<keyword evidence="2" id="KW-1185">Reference proteome</keyword>
<protein>
    <submittedName>
        <fullName evidence="1">Uncharacterized protein</fullName>
    </submittedName>
</protein>
<dbReference type="Proteomes" id="UP000649328">
    <property type="component" value="Unassembled WGS sequence"/>
</dbReference>
<proteinExistence type="predicted"/>